<evidence type="ECO:0000256" key="1">
    <source>
        <dbReference type="SAM" id="Phobius"/>
    </source>
</evidence>
<gene>
    <name evidence="2" type="ORF">g.6497</name>
</gene>
<sequence>QHSLSDVLATRIPSSGIWLIRIPAYFAVYCAYSSLLFAFCHRDKNSRMTYIFVTNGKSLLCHVMSASTLMVVMALTWFRYSLLIGSLNMLVALVLIFYCLSKEYSLYHYFNR</sequence>
<keyword evidence="1" id="KW-0812">Transmembrane</keyword>
<dbReference type="EMBL" id="GEBQ01005046">
    <property type="protein sequence ID" value="JAT34931.1"/>
    <property type="molecule type" value="Transcribed_RNA"/>
</dbReference>
<keyword evidence="1" id="KW-1133">Transmembrane helix</keyword>
<feature type="non-terminal residue" evidence="2">
    <location>
        <position position="1"/>
    </location>
</feature>
<evidence type="ECO:0000313" key="2">
    <source>
        <dbReference type="EMBL" id="JAT34931.1"/>
    </source>
</evidence>
<proteinExistence type="predicted"/>
<feature type="transmembrane region" description="Helical" evidence="1">
    <location>
        <begin position="83"/>
        <end position="100"/>
    </location>
</feature>
<accession>A0A1B6MGC5</accession>
<keyword evidence="1" id="KW-0472">Membrane</keyword>
<name>A0A1B6MGC5_9HEMI</name>
<feature type="transmembrane region" description="Helical" evidence="1">
    <location>
        <begin position="59"/>
        <end position="77"/>
    </location>
</feature>
<dbReference type="AlphaFoldDB" id="A0A1B6MGC5"/>
<protein>
    <submittedName>
        <fullName evidence="2">Uncharacterized protein</fullName>
    </submittedName>
</protein>
<feature type="transmembrane region" description="Helical" evidence="1">
    <location>
        <begin position="18"/>
        <end position="39"/>
    </location>
</feature>
<organism evidence="2">
    <name type="scientific">Graphocephala atropunctata</name>
    <dbReference type="NCBI Taxonomy" id="36148"/>
    <lineage>
        <taxon>Eukaryota</taxon>
        <taxon>Metazoa</taxon>
        <taxon>Ecdysozoa</taxon>
        <taxon>Arthropoda</taxon>
        <taxon>Hexapoda</taxon>
        <taxon>Insecta</taxon>
        <taxon>Pterygota</taxon>
        <taxon>Neoptera</taxon>
        <taxon>Paraneoptera</taxon>
        <taxon>Hemiptera</taxon>
        <taxon>Auchenorrhyncha</taxon>
        <taxon>Membracoidea</taxon>
        <taxon>Cicadellidae</taxon>
        <taxon>Cicadellinae</taxon>
        <taxon>Cicadellini</taxon>
        <taxon>Graphocephala</taxon>
    </lineage>
</organism>
<reference evidence="2" key="1">
    <citation type="submission" date="2015-11" db="EMBL/GenBank/DDBJ databases">
        <title>De novo transcriptome assembly of four potential Pierce s Disease insect vectors from Arizona vineyards.</title>
        <authorList>
            <person name="Tassone E.E."/>
        </authorList>
    </citation>
    <scope>NUCLEOTIDE SEQUENCE</scope>
</reference>